<dbReference type="PANTHER" id="PTHR21250">
    <property type="entry name" value="PRE-RRNA-PROCESSING PROTEIN TSR2 HOMOLOG"/>
    <property type="match status" value="1"/>
</dbReference>
<dbReference type="InterPro" id="IPR019398">
    <property type="entry name" value="Pre-rRNA_process_TSR2"/>
</dbReference>
<accession>A0A6J5VBF5</accession>
<evidence type="ECO:0000313" key="5">
    <source>
        <dbReference type="EMBL" id="CAB4315984.1"/>
    </source>
</evidence>
<evidence type="ECO:0000313" key="6">
    <source>
        <dbReference type="Proteomes" id="UP000507222"/>
    </source>
</evidence>
<evidence type="ECO:0000256" key="3">
    <source>
        <dbReference type="SAM" id="MobiDB-lite"/>
    </source>
</evidence>
<sequence length="200" mass="22590">MEAERKLSVEAEAIFREGVALVLSRWSALQLAVDNEWGGRDSRRKSEQLAADVFSWFTQSKEVLYIDDLEDILNEAMLSLNTVTEDGSIEEVAEKLMFMNEECLNGDFKSVESLREANHRRVALPHVKQVNDDDDDDDDNERDDTLENDGPSNMMVDTPESQSNSNPVDMTDNKPTPKPAAKTEDGWEVVGPRRSKGKRN</sequence>
<dbReference type="OrthoDB" id="263560at2759"/>
<reference evidence="7" key="1">
    <citation type="journal article" date="2020" name="Genome Biol.">
        <title>Gamete binning: chromosome-level and haplotype-resolved genome assembly enabled by high-throughput single-cell sequencing of gamete genomes.</title>
        <authorList>
            <person name="Campoy J.A."/>
            <person name="Sun H."/>
            <person name="Goel M."/>
            <person name="Jiao W.-B."/>
            <person name="Folz-Donahue K."/>
            <person name="Wang N."/>
            <person name="Rubio M."/>
            <person name="Liu C."/>
            <person name="Kukat C."/>
            <person name="Ruiz D."/>
            <person name="Huettel B."/>
            <person name="Schneeberger K."/>
        </authorList>
    </citation>
    <scope>NUCLEOTIDE SEQUENCE [LARGE SCALE GENOMIC DNA]</scope>
    <source>
        <strain evidence="7">cv. Rojo Pasion</strain>
    </source>
</reference>
<dbReference type="EMBL" id="CAEKKB010000006">
    <property type="protein sequence ID" value="CAB4315984.1"/>
    <property type="molecule type" value="Genomic_DNA"/>
</dbReference>
<dbReference type="Proteomes" id="UP000507222">
    <property type="component" value="Unassembled WGS sequence"/>
</dbReference>
<evidence type="ECO:0000313" key="7">
    <source>
        <dbReference type="Proteomes" id="UP000507245"/>
    </source>
</evidence>
<feature type="region of interest" description="Disordered" evidence="3">
    <location>
        <begin position="122"/>
        <end position="200"/>
    </location>
</feature>
<gene>
    <name evidence="4" type="ORF">CURHAP_LOCUS40925</name>
    <name evidence="5" type="ORF">ORAREDHAP_LOCUS40839</name>
</gene>
<dbReference type="Proteomes" id="UP000507245">
    <property type="component" value="Unassembled WGS sequence"/>
</dbReference>
<evidence type="ECO:0000256" key="2">
    <source>
        <dbReference type="ARBA" id="ARBA00022552"/>
    </source>
</evidence>
<name>A0A6J5VBF5_PRUAR</name>
<reference evidence="4 6" key="2">
    <citation type="submission" date="2020-05" db="EMBL/GenBank/DDBJ databases">
        <authorList>
            <person name="Campoy J."/>
            <person name="Schneeberger K."/>
            <person name="Spophaly S."/>
        </authorList>
    </citation>
    <scope>NUCLEOTIDE SEQUENCE [LARGE SCALE GENOMIC DNA]</scope>
    <source>
        <strain evidence="4">PruArmRojPasFocal</strain>
    </source>
</reference>
<evidence type="ECO:0000256" key="1">
    <source>
        <dbReference type="ARBA" id="ARBA00006524"/>
    </source>
</evidence>
<comment type="similarity">
    <text evidence="1">Belongs to the TSR2 family.</text>
</comment>
<keyword evidence="7" id="KW-1185">Reference proteome</keyword>
<protein>
    <recommendedName>
        <fullName evidence="8">Pre-rRNA-processing protein TSR2 homolog</fullName>
    </recommendedName>
</protein>
<proteinExistence type="inferred from homology"/>
<evidence type="ECO:0008006" key="8">
    <source>
        <dbReference type="Google" id="ProtNLM"/>
    </source>
</evidence>
<dbReference type="EMBL" id="CAEKDK010000006">
    <property type="protein sequence ID" value="CAB4285174.1"/>
    <property type="molecule type" value="Genomic_DNA"/>
</dbReference>
<feature type="compositionally biased region" description="Polar residues" evidence="3">
    <location>
        <begin position="159"/>
        <end position="168"/>
    </location>
</feature>
<evidence type="ECO:0000313" key="4">
    <source>
        <dbReference type="EMBL" id="CAB4285174.1"/>
    </source>
</evidence>
<dbReference type="AlphaFoldDB" id="A0A6J5VBF5"/>
<dbReference type="Pfam" id="PF10273">
    <property type="entry name" value="WGG"/>
    <property type="match status" value="1"/>
</dbReference>
<feature type="compositionally biased region" description="Acidic residues" evidence="3">
    <location>
        <begin position="132"/>
        <end position="147"/>
    </location>
</feature>
<organism evidence="4 6">
    <name type="scientific">Prunus armeniaca</name>
    <name type="common">Apricot</name>
    <name type="synonym">Armeniaca vulgaris</name>
    <dbReference type="NCBI Taxonomy" id="36596"/>
    <lineage>
        <taxon>Eukaryota</taxon>
        <taxon>Viridiplantae</taxon>
        <taxon>Streptophyta</taxon>
        <taxon>Embryophyta</taxon>
        <taxon>Tracheophyta</taxon>
        <taxon>Spermatophyta</taxon>
        <taxon>Magnoliopsida</taxon>
        <taxon>eudicotyledons</taxon>
        <taxon>Gunneridae</taxon>
        <taxon>Pentapetalae</taxon>
        <taxon>rosids</taxon>
        <taxon>fabids</taxon>
        <taxon>Rosales</taxon>
        <taxon>Rosaceae</taxon>
        <taxon>Amygdaloideae</taxon>
        <taxon>Amygdaleae</taxon>
        <taxon>Prunus</taxon>
    </lineage>
</organism>
<keyword evidence="2" id="KW-0698">rRNA processing</keyword>
<dbReference type="GO" id="GO:0006364">
    <property type="term" value="P:rRNA processing"/>
    <property type="evidence" value="ECO:0007669"/>
    <property type="project" value="UniProtKB-KW"/>
</dbReference>